<sequence>SKAELECLGQPAHILLPFPSLSPCGSRMKLPEPRGHCGRKPTLATFLPEASCWPKESQVLPCADLRPAYVRRRSLPV</sequence>
<accession>A0A381VSS0</accession>
<reference evidence="1" key="1">
    <citation type="submission" date="2018-05" db="EMBL/GenBank/DDBJ databases">
        <authorList>
            <person name="Lanie J.A."/>
            <person name="Ng W.-L."/>
            <person name="Kazmierczak K.M."/>
            <person name="Andrzejewski T.M."/>
            <person name="Davidsen T.M."/>
            <person name="Wayne K.J."/>
            <person name="Tettelin H."/>
            <person name="Glass J.I."/>
            <person name="Rusch D."/>
            <person name="Podicherti R."/>
            <person name="Tsui H.-C.T."/>
            <person name="Winkler M.E."/>
        </authorList>
    </citation>
    <scope>NUCLEOTIDE SEQUENCE</scope>
</reference>
<proteinExistence type="predicted"/>
<gene>
    <name evidence="1" type="ORF">METZ01_LOCUS96189</name>
</gene>
<dbReference type="AlphaFoldDB" id="A0A381VSS0"/>
<feature type="non-terminal residue" evidence="1">
    <location>
        <position position="77"/>
    </location>
</feature>
<feature type="non-terminal residue" evidence="1">
    <location>
        <position position="1"/>
    </location>
</feature>
<protein>
    <submittedName>
        <fullName evidence="1">Uncharacterized protein</fullName>
    </submittedName>
</protein>
<name>A0A381VSS0_9ZZZZ</name>
<organism evidence="1">
    <name type="scientific">marine metagenome</name>
    <dbReference type="NCBI Taxonomy" id="408172"/>
    <lineage>
        <taxon>unclassified sequences</taxon>
        <taxon>metagenomes</taxon>
        <taxon>ecological metagenomes</taxon>
    </lineage>
</organism>
<evidence type="ECO:0000313" key="1">
    <source>
        <dbReference type="EMBL" id="SVA43335.1"/>
    </source>
</evidence>
<dbReference type="EMBL" id="UINC01009674">
    <property type="protein sequence ID" value="SVA43335.1"/>
    <property type="molecule type" value="Genomic_DNA"/>
</dbReference>